<organism evidence="1 2">
    <name type="scientific">Cereibacter changlensis JA139</name>
    <dbReference type="NCBI Taxonomy" id="1188249"/>
    <lineage>
        <taxon>Bacteria</taxon>
        <taxon>Pseudomonadati</taxon>
        <taxon>Pseudomonadota</taxon>
        <taxon>Alphaproteobacteria</taxon>
        <taxon>Rhodobacterales</taxon>
        <taxon>Paracoccaceae</taxon>
        <taxon>Cereibacter</taxon>
    </lineage>
</organism>
<dbReference type="InterPro" id="IPR036291">
    <property type="entry name" value="NAD(P)-bd_dom_sf"/>
</dbReference>
<sequence length="34" mass="3246">MISFSLAGKRALVTGANTGIGQAIAVGLAEAGAE</sequence>
<feature type="non-terminal residue" evidence="1">
    <location>
        <position position="34"/>
    </location>
</feature>
<keyword evidence="2" id="KW-1185">Reference proteome</keyword>
<dbReference type="AlphaFoldDB" id="A0A2T4JR74"/>
<dbReference type="Proteomes" id="UP000241010">
    <property type="component" value="Unassembled WGS sequence"/>
</dbReference>
<evidence type="ECO:0000313" key="1">
    <source>
        <dbReference type="EMBL" id="PTE20414.1"/>
    </source>
</evidence>
<evidence type="ECO:0000313" key="2">
    <source>
        <dbReference type="Proteomes" id="UP000241010"/>
    </source>
</evidence>
<gene>
    <name evidence="1" type="ORF">C5F48_17700</name>
</gene>
<protein>
    <submittedName>
        <fullName evidence="1">2-deoxy-D-gluconate 3-dehydrogenase</fullName>
    </submittedName>
</protein>
<dbReference type="Gene3D" id="3.40.50.720">
    <property type="entry name" value="NAD(P)-binding Rossmann-like Domain"/>
    <property type="match status" value="1"/>
</dbReference>
<dbReference type="EMBL" id="PZKG01000108">
    <property type="protein sequence ID" value="PTE20414.1"/>
    <property type="molecule type" value="Genomic_DNA"/>
</dbReference>
<proteinExistence type="predicted"/>
<dbReference type="SUPFAM" id="SSF51735">
    <property type="entry name" value="NAD(P)-binding Rossmann-fold domains"/>
    <property type="match status" value="1"/>
</dbReference>
<reference evidence="1 2" key="1">
    <citation type="submission" date="2018-03" db="EMBL/GenBank/DDBJ databases">
        <title>Cereibacter changlensis.</title>
        <authorList>
            <person name="Meyer T.E."/>
            <person name="Miller S."/>
            <person name="Lodha T."/>
            <person name="Gandham S."/>
            <person name="Chintalapati S."/>
            <person name="Chintalapati V.R."/>
        </authorList>
    </citation>
    <scope>NUCLEOTIDE SEQUENCE [LARGE SCALE GENOMIC DNA]</scope>
    <source>
        <strain evidence="1 2">JA139</strain>
    </source>
</reference>
<accession>A0A2T4JR74</accession>
<name>A0A2T4JR74_9RHOB</name>
<comment type="caution">
    <text evidence="1">The sequence shown here is derived from an EMBL/GenBank/DDBJ whole genome shotgun (WGS) entry which is preliminary data.</text>
</comment>